<evidence type="ECO:0000256" key="9">
    <source>
        <dbReference type="ARBA" id="ARBA00023049"/>
    </source>
</evidence>
<dbReference type="PANTHER" id="PTHR34448:SF3">
    <property type="entry name" value="AMINOPEPTIDASE AMPS"/>
    <property type="match status" value="1"/>
</dbReference>
<comment type="caution">
    <text evidence="10">The sequence shown here is derived from an EMBL/GenBank/DDBJ whole genome shotgun (WGS) entry which is preliminary data.</text>
</comment>
<sequence length="401" mass="45490">MLNKYAKVALQIGLNLQEGQILFIKAPLDAREFVEEVVNEAFNLGAHDVYVRWNDEVVTKYRLKNAPIDALKEYPKWEIMASQYLLDKKGAMLSITGADPDALKDVPPERIGIYTKTVNIANKEIMKRMMSNEISWCVVAYPSKKWAKKVLGEENTEKLLEYILKASRIEGNPVENWKKHIEKLTHITKYLNEKQFDYLIYEGPGTNLQVGLPKEHIWISGSQKNKQDIVFVPNIPTEEVFTAPHKDKINGVVSNSLPLVYGGNIIDKFTLTFKDGKIINYDAKIGKDILETILNTDEGARRLGEVALVSVESPIYQMKKIFYNTLFDENAASHFAFGRAYPSCVKNGEKLSEKQLKEVGLNSSLTHVDFMIGNEKMNVWGVKGTEKVQIMKNGLFTIPNL</sequence>
<dbReference type="SUPFAM" id="SSF144052">
    <property type="entry name" value="Thermophilic metalloprotease-like"/>
    <property type="match status" value="1"/>
</dbReference>
<dbReference type="Proteomes" id="UP000242616">
    <property type="component" value="Unassembled WGS sequence"/>
</dbReference>
<evidence type="ECO:0000313" key="11">
    <source>
        <dbReference type="Proteomes" id="UP000242616"/>
    </source>
</evidence>
<comment type="cofactor">
    <cofactor evidence="3">
        <name>Zn(2+)</name>
        <dbReference type="ChEBI" id="CHEBI:29105"/>
    </cofactor>
</comment>
<evidence type="ECO:0000256" key="4">
    <source>
        <dbReference type="ARBA" id="ARBA00008236"/>
    </source>
</evidence>
<dbReference type="PANTHER" id="PTHR34448">
    <property type="entry name" value="AMINOPEPTIDASE"/>
    <property type="match status" value="1"/>
</dbReference>
<dbReference type="InterPro" id="IPR000787">
    <property type="entry name" value="Peptidase_M29"/>
</dbReference>
<dbReference type="Gene3D" id="3.40.1830.10">
    <property type="entry name" value="Thermophilic metalloprotease (M29)"/>
    <property type="match status" value="1"/>
</dbReference>
<dbReference type="Pfam" id="PF02073">
    <property type="entry name" value="Peptidase_M29"/>
    <property type="match status" value="1"/>
</dbReference>
<keyword evidence="5" id="KW-0031">Aminopeptidase</keyword>
<dbReference type="PRINTS" id="PR00919">
    <property type="entry name" value="THERMOPTASE"/>
</dbReference>
<comment type="cofactor">
    <cofactor evidence="2">
        <name>Mg(2+)</name>
        <dbReference type="ChEBI" id="CHEBI:18420"/>
    </cofactor>
</comment>
<organism evidence="10 11">
    <name type="scientific">Thermosipho affectus</name>
    <dbReference type="NCBI Taxonomy" id="660294"/>
    <lineage>
        <taxon>Bacteria</taxon>
        <taxon>Thermotogati</taxon>
        <taxon>Thermotogota</taxon>
        <taxon>Thermotogae</taxon>
        <taxon>Thermotogales</taxon>
        <taxon>Fervidobacteriaceae</taxon>
        <taxon>Thermosipho</taxon>
    </lineage>
</organism>
<accession>A0ABX3IJ44</accession>
<proteinExistence type="inferred from homology"/>
<dbReference type="InterPro" id="IPR035097">
    <property type="entry name" value="M29_N-terminal"/>
</dbReference>
<comment type="similarity">
    <text evidence="4">Belongs to the peptidase M29 family.</text>
</comment>
<reference evidence="10 11" key="1">
    <citation type="submission" date="2015-06" db="EMBL/GenBank/DDBJ databases">
        <title>Genome sequencing of Thermotogales isolates from hydrothermal vents.</title>
        <authorList>
            <person name="Haverkamp T.H."/>
            <person name="Kublanov I.V."/>
            <person name="Nesbo C.L."/>
        </authorList>
    </citation>
    <scope>NUCLEOTIDE SEQUENCE [LARGE SCALE GENOMIC DNA]</scope>
    <source>
        <strain evidence="11">ik275mar</strain>
    </source>
</reference>
<evidence type="ECO:0000256" key="1">
    <source>
        <dbReference type="ARBA" id="ARBA00001941"/>
    </source>
</evidence>
<comment type="cofactor">
    <cofactor evidence="1">
        <name>Co(2+)</name>
        <dbReference type="ChEBI" id="CHEBI:48828"/>
    </cofactor>
</comment>
<evidence type="ECO:0000256" key="5">
    <source>
        <dbReference type="ARBA" id="ARBA00022438"/>
    </source>
</evidence>
<gene>
    <name evidence="10" type="ORF">XJ44_01875</name>
</gene>
<evidence type="ECO:0000256" key="7">
    <source>
        <dbReference type="ARBA" id="ARBA00022723"/>
    </source>
</evidence>
<evidence type="ECO:0000256" key="2">
    <source>
        <dbReference type="ARBA" id="ARBA00001946"/>
    </source>
</evidence>
<evidence type="ECO:0000313" key="10">
    <source>
        <dbReference type="EMBL" id="ONN27846.1"/>
    </source>
</evidence>
<keyword evidence="8" id="KW-0378">Hydrolase</keyword>
<name>A0ABX3IJ44_9BACT</name>
<evidence type="ECO:0000256" key="6">
    <source>
        <dbReference type="ARBA" id="ARBA00022670"/>
    </source>
</evidence>
<dbReference type="EMBL" id="LBFC01000006">
    <property type="protein sequence ID" value="ONN27846.1"/>
    <property type="molecule type" value="Genomic_DNA"/>
</dbReference>
<keyword evidence="11" id="KW-1185">Reference proteome</keyword>
<keyword evidence="6" id="KW-0645">Protease</keyword>
<protein>
    <submittedName>
        <fullName evidence="10">Peptidase M29</fullName>
    </submittedName>
</protein>
<keyword evidence="9" id="KW-0482">Metalloprotease</keyword>
<dbReference type="InterPro" id="IPR052170">
    <property type="entry name" value="M29_Exopeptidase"/>
</dbReference>
<keyword evidence="7" id="KW-0479">Metal-binding</keyword>
<evidence type="ECO:0000256" key="8">
    <source>
        <dbReference type="ARBA" id="ARBA00022801"/>
    </source>
</evidence>
<evidence type="ECO:0000256" key="3">
    <source>
        <dbReference type="ARBA" id="ARBA00001947"/>
    </source>
</evidence>